<dbReference type="InterPro" id="IPR039417">
    <property type="entry name" value="Peptidase_C1A_papain-like"/>
</dbReference>
<protein>
    <submittedName>
        <fullName evidence="4">Cathepsin L</fullName>
        <ecNumber evidence="4">3.4.22.15</ecNumber>
    </submittedName>
</protein>
<reference evidence="4 5" key="1">
    <citation type="submission" date="2024-06" db="EMBL/GenBank/DDBJ databases">
        <title>A chromosome level genome sequence of Diviner's sage (Salvia divinorum).</title>
        <authorList>
            <person name="Ford S.A."/>
            <person name="Ro D.-K."/>
            <person name="Ness R.W."/>
            <person name="Phillips M.A."/>
        </authorList>
    </citation>
    <scope>NUCLEOTIDE SEQUENCE [LARGE SCALE GENOMIC DNA]</scope>
    <source>
        <strain evidence="4">SAF-2024a</strain>
        <tissue evidence="4">Leaf</tissue>
    </source>
</reference>
<dbReference type="SUPFAM" id="SSF54001">
    <property type="entry name" value="Cysteine proteinases"/>
    <property type="match status" value="1"/>
</dbReference>
<comment type="similarity">
    <text evidence="1">Belongs to the peptidase C1 family.</text>
</comment>
<evidence type="ECO:0000256" key="2">
    <source>
        <dbReference type="ARBA" id="ARBA00023157"/>
    </source>
</evidence>
<dbReference type="InterPro" id="IPR038765">
    <property type="entry name" value="Papain-like_cys_pep_sf"/>
</dbReference>
<dbReference type="PROSITE" id="PS00139">
    <property type="entry name" value="THIOL_PROTEASE_CYS"/>
    <property type="match status" value="1"/>
</dbReference>
<keyword evidence="4" id="KW-0378">Hydrolase</keyword>
<accession>A0ABD1HFS3</accession>
<dbReference type="PRINTS" id="PR00705">
    <property type="entry name" value="PAPAIN"/>
</dbReference>
<dbReference type="Pfam" id="PF00112">
    <property type="entry name" value="Peptidase_C1"/>
    <property type="match status" value="2"/>
</dbReference>
<evidence type="ECO:0000259" key="3">
    <source>
        <dbReference type="SMART" id="SM00645"/>
    </source>
</evidence>
<feature type="domain" description="Peptidase C1A papain C-terminal" evidence="3">
    <location>
        <begin position="45"/>
        <end position="206"/>
    </location>
</feature>
<comment type="caution">
    <text evidence="4">The sequence shown here is derived from an EMBL/GenBank/DDBJ whole genome shotgun (WGS) entry which is preliminary data.</text>
</comment>
<keyword evidence="5" id="KW-1185">Reference proteome</keyword>
<dbReference type="Gene3D" id="3.90.70.10">
    <property type="entry name" value="Cysteine proteinases"/>
    <property type="match status" value="2"/>
</dbReference>
<dbReference type="InterPro" id="IPR013128">
    <property type="entry name" value="Peptidase_C1A"/>
</dbReference>
<dbReference type="Proteomes" id="UP001567538">
    <property type="component" value="Unassembled WGS sequence"/>
</dbReference>
<dbReference type="AlphaFoldDB" id="A0ABD1HFS3"/>
<dbReference type="InterPro" id="IPR025660">
    <property type="entry name" value="Pept_his_AS"/>
</dbReference>
<organism evidence="4 5">
    <name type="scientific">Salvia divinorum</name>
    <name type="common">Maria pastora</name>
    <name type="synonym">Diviner's sage</name>
    <dbReference type="NCBI Taxonomy" id="28513"/>
    <lineage>
        <taxon>Eukaryota</taxon>
        <taxon>Viridiplantae</taxon>
        <taxon>Streptophyta</taxon>
        <taxon>Embryophyta</taxon>
        <taxon>Tracheophyta</taxon>
        <taxon>Spermatophyta</taxon>
        <taxon>Magnoliopsida</taxon>
        <taxon>eudicotyledons</taxon>
        <taxon>Gunneridae</taxon>
        <taxon>Pentapetalae</taxon>
        <taxon>asterids</taxon>
        <taxon>lamiids</taxon>
        <taxon>Lamiales</taxon>
        <taxon>Lamiaceae</taxon>
        <taxon>Nepetoideae</taxon>
        <taxon>Mentheae</taxon>
        <taxon>Salviinae</taxon>
        <taxon>Salvia</taxon>
        <taxon>Salvia subgen. Calosphace</taxon>
    </lineage>
</organism>
<evidence type="ECO:0000313" key="5">
    <source>
        <dbReference type="Proteomes" id="UP001567538"/>
    </source>
</evidence>
<dbReference type="EMBL" id="JBEAFC010000006">
    <property type="protein sequence ID" value="KAL1555315.1"/>
    <property type="molecule type" value="Genomic_DNA"/>
</dbReference>
<dbReference type="InterPro" id="IPR000668">
    <property type="entry name" value="Peptidase_C1A_C"/>
</dbReference>
<dbReference type="EC" id="3.4.22.15" evidence="4"/>
<evidence type="ECO:0000256" key="1">
    <source>
        <dbReference type="ARBA" id="ARBA00008455"/>
    </source>
</evidence>
<evidence type="ECO:0000313" key="4">
    <source>
        <dbReference type="EMBL" id="KAL1555315.1"/>
    </source>
</evidence>
<gene>
    <name evidence="4" type="ORF">AAHA92_15772</name>
</gene>
<keyword evidence="2" id="KW-1015">Disulfide bond</keyword>
<dbReference type="InterPro" id="IPR000169">
    <property type="entry name" value="Pept_cys_AS"/>
</dbReference>
<dbReference type="GO" id="GO:0004197">
    <property type="term" value="F:cysteine-type endopeptidase activity"/>
    <property type="evidence" value="ECO:0007669"/>
    <property type="project" value="UniProtKB-EC"/>
</dbReference>
<name>A0ABD1HFS3_SALDI</name>
<sequence>MRPYKVGINAFADQTNKEFTAARNGLIVPEVCEATSFRYGNATAFPSTMDWRKEGAVTPVKDQGQCGSCWAFSAVAATEGSRLQRGYMEDAFSFIIKNKGIATESTYPYTGSDDTCNKNEKSSEAAKISAYEKVPLNSESALLKAVAHQPVSVSIDASRMAFQFYSSGVFVGDCGTDLDHGVTAVGYGEDQHGTKNWLVKNSWGTS</sequence>
<dbReference type="PANTHER" id="PTHR12411">
    <property type="entry name" value="CYSTEINE PROTEASE FAMILY C1-RELATED"/>
    <property type="match status" value="1"/>
</dbReference>
<dbReference type="SMART" id="SM00645">
    <property type="entry name" value="Pept_C1"/>
    <property type="match status" value="1"/>
</dbReference>
<proteinExistence type="inferred from homology"/>
<dbReference type="PROSITE" id="PS00639">
    <property type="entry name" value="THIOL_PROTEASE_HIS"/>
    <property type="match status" value="1"/>
</dbReference>
<dbReference type="CDD" id="cd02248">
    <property type="entry name" value="Peptidase_C1A"/>
    <property type="match status" value="1"/>
</dbReference>